<keyword evidence="2" id="KW-1185">Reference proteome</keyword>
<feature type="non-terminal residue" evidence="1">
    <location>
        <position position="129"/>
    </location>
</feature>
<dbReference type="EMBL" id="JARKIB010000106">
    <property type="protein sequence ID" value="KAJ7739512.1"/>
    <property type="molecule type" value="Genomic_DNA"/>
</dbReference>
<accession>A0AAD7IBN5</accession>
<reference evidence="1" key="1">
    <citation type="submission" date="2023-03" db="EMBL/GenBank/DDBJ databases">
        <title>Massive genome expansion in bonnet fungi (Mycena s.s.) driven by repeated elements and novel gene families across ecological guilds.</title>
        <authorList>
            <consortium name="Lawrence Berkeley National Laboratory"/>
            <person name="Harder C.B."/>
            <person name="Miyauchi S."/>
            <person name="Viragh M."/>
            <person name="Kuo A."/>
            <person name="Thoen E."/>
            <person name="Andreopoulos B."/>
            <person name="Lu D."/>
            <person name="Skrede I."/>
            <person name="Drula E."/>
            <person name="Henrissat B."/>
            <person name="Morin E."/>
            <person name="Kohler A."/>
            <person name="Barry K."/>
            <person name="LaButti K."/>
            <person name="Morin E."/>
            <person name="Salamov A."/>
            <person name="Lipzen A."/>
            <person name="Mereny Z."/>
            <person name="Hegedus B."/>
            <person name="Baldrian P."/>
            <person name="Stursova M."/>
            <person name="Weitz H."/>
            <person name="Taylor A."/>
            <person name="Grigoriev I.V."/>
            <person name="Nagy L.G."/>
            <person name="Martin F."/>
            <person name="Kauserud H."/>
        </authorList>
    </citation>
    <scope>NUCLEOTIDE SEQUENCE</scope>
    <source>
        <strain evidence="1">CBHHK182m</strain>
    </source>
</reference>
<gene>
    <name evidence="1" type="ORF">B0H16DRAFT_1324901</name>
</gene>
<sequence length="129" mass="15009">MGLYEFISCVQKRARSSKQRAADRQSWVGQFSDGCHPQYSTHYQAIRSQRRIPVLVGPKIHRFDRSEAEKELWGQAIVVLFKPWRAPADLKQPNQTWLDVALIVRAGLQSWMNRVINNMNVLTECRDAR</sequence>
<comment type="caution">
    <text evidence="1">The sequence shown here is derived from an EMBL/GenBank/DDBJ whole genome shotgun (WGS) entry which is preliminary data.</text>
</comment>
<name>A0AAD7IBN5_9AGAR</name>
<organism evidence="1 2">
    <name type="scientific">Mycena metata</name>
    <dbReference type="NCBI Taxonomy" id="1033252"/>
    <lineage>
        <taxon>Eukaryota</taxon>
        <taxon>Fungi</taxon>
        <taxon>Dikarya</taxon>
        <taxon>Basidiomycota</taxon>
        <taxon>Agaricomycotina</taxon>
        <taxon>Agaricomycetes</taxon>
        <taxon>Agaricomycetidae</taxon>
        <taxon>Agaricales</taxon>
        <taxon>Marasmiineae</taxon>
        <taxon>Mycenaceae</taxon>
        <taxon>Mycena</taxon>
    </lineage>
</organism>
<dbReference type="AlphaFoldDB" id="A0AAD7IBN5"/>
<evidence type="ECO:0000313" key="2">
    <source>
        <dbReference type="Proteomes" id="UP001215598"/>
    </source>
</evidence>
<evidence type="ECO:0000313" key="1">
    <source>
        <dbReference type="EMBL" id="KAJ7739512.1"/>
    </source>
</evidence>
<dbReference type="Proteomes" id="UP001215598">
    <property type="component" value="Unassembled WGS sequence"/>
</dbReference>
<proteinExistence type="predicted"/>
<protein>
    <submittedName>
        <fullName evidence="1">Uncharacterized protein</fullName>
    </submittedName>
</protein>